<evidence type="ECO:0000313" key="2">
    <source>
        <dbReference type="Proteomes" id="UP000752696"/>
    </source>
</evidence>
<dbReference type="AlphaFoldDB" id="A0A6V7HIF2"/>
<comment type="caution">
    <text evidence="1">The sequence shown here is derived from an EMBL/GenBank/DDBJ whole genome shotgun (WGS) entry which is preliminary data.</text>
</comment>
<proteinExistence type="predicted"/>
<organism evidence="1 2">
    <name type="scientific">Heterotrigona itama</name>
    <dbReference type="NCBI Taxonomy" id="395501"/>
    <lineage>
        <taxon>Eukaryota</taxon>
        <taxon>Metazoa</taxon>
        <taxon>Ecdysozoa</taxon>
        <taxon>Arthropoda</taxon>
        <taxon>Hexapoda</taxon>
        <taxon>Insecta</taxon>
        <taxon>Pterygota</taxon>
        <taxon>Neoptera</taxon>
        <taxon>Endopterygota</taxon>
        <taxon>Hymenoptera</taxon>
        <taxon>Apocrita</taxon>
        <taxon>Aculeata</taxon>
        <taxon>Apoidea</taxon>
        <taxon>Anthophila</taxon>
        <taxon>Apidae</taxon>
        <taxon>Heterotrigona</taxon>
    </lineage>
</organism>
<name>A0A6V7HIF2_9HYME</name>
<sequence length="149" mass="16868">MSATPIPENRNLRLLPLRLPACLPAPPCTRTSVCAPLLSRYRGNVFRPVRVHYRHAGRFTSTRAVRARPRLISRIYGTAACAFAESRQRRRRLLQDSIVVSCCSLRLRFRATAKINILCLARLISDINIEAYAIIMKGFTDSVITCKLQ</sequence>
<accession>A0A6V7HIF2</accession>
<evidence type="ECO:0000313" key="1">
    <source>
        <dbReference type="EMBL" id="CAD1480503.1"/>
    </source>
</evidence>
<dbReference type="EMBL" id="CAJDYZ010012048">
    <property type="protein sequence ID" value="CAD1480503.1"/>
    <property type="molecule type" value="Genomic_DNA"/>
</dbReference>
<dbReference type="Proteomes" id="UP000752696">
    <property type="component" value="Unassembled WGS sequence"/>
</dbReference>
<feature type="non-terminal residue" evidence="1">
    <location>
        <position position="149"/>
    </location>
</feature>
<keyword evidence="2" id="KW-1185">Reference proteome</keyword>
<protein>
    <submittedName>
        <fullName evidence="1">Uncharacterized protein</fullName>
    </submittedName>
</protein>
<reference evidence="1" key="1">
    <citation type="submission" date="2020-07" db="EMBL/GenBank/DDBJ databases">
        <authorList>
            <person name="Nazaruddin N."/>
        </authorList>
    </citation>
    <scope>NUCLEOTIDE SEQUENCE</scope>
</reference>
<gene>
    <name evidence="1" type="ORF">MHI_LOCUS939888</name>
</gene>